<evidence type="ECO:0000313" key="8">
    <source>
        <dbReference type="Proteomes" id="UP000241762"/>
    </source>
</evidence>
<feature type="transmembrane region" description="Helical" evidence="6">
    <location>
        <begin position="188"/>
        <end position="209"/>
    </location>
</feature>
<feature type="transmembrane region" description="Helical" evidence="6">
    <location>
        <begin position="33"/>
        <end position="52"/>
    </location>
</feature>
<dbReference type="OrthoDB" id="9783692at2"/>
<evidence type="ECO:0000256" key="3">
    <source>
        <dbReference type="ARBA" id="ARBA00022692"/>
    </source>
</evidence>
<evidence type="ECO:0000256" key="4">
    <source>
        <dbReference type="ARBA" id="ARBA00022989"/>
    </source>
</evidence>
<feature type="transmembrane region" description="Helical" evidence="6">
    <location>
        <begin position="97"/>
        <end position="119"/>
    </location>
</feature>
<keyword evidence="5 6" id="KW-0472">Membrane</keyword>
<dbReference type="KEGG" id="ptc:phytr_3620"/>
<dbReference type="AlphaFoldDB" id="A0A2P1P7S0"/>
<evidence type="ECO:0000256" key="5">
    <source>
        <dbReference type="ARBA" id="ARBA00023136"/>
    </source>
</evidence>
<organism evidence="7 8">
    <name type="scientific">Candidatus Phycorickettsia trachydisci</name>
    <dbReference type="NCBI Taxonomy" id="2115978"/>
    <lineage>
        <taxon>Bacteria</taxon>
        <taxon>Pseudomonadati</taxon>
        <taxon>Pseudomonadota</taxon>
        <taxon>Alphaproteobacteria</taxon>
        <taxon>Rickettsiales</taxon>
        <taxon>Rickettsiaceae</taxon>
        <taxon>Candidatus Phycorickettsia</taxon>
    </lineage>
</organism>
<evidence type="ECO:0000256" key="2">
    <source>
        <dbReference type="ARBA" id="ARBA00007511"/>
    </source>
</evidence>
<reference evidence="7 8" key="1">
    <citation type="submission" date="2018-03" db="EMBL/GenBank/DDBJ databases">
        <title>A gene transfer event suggests a long-term partnership between eustigmatophyte algae and a novel lineage of endosymbiotic bacteria.</title>
        <authorList>
            <person name="Yurchenko T."/>
            <person name="Sevcikova T."/>
            <person name="Pribyl P."/>
            <person name="El Karkouri K."/>
            <person name="Klimes V."/>
            <person name="Amaral R."/>
            <person name="Zbrankova V."/>
            <person name="Kim E."/>
            <person name="Raoult D."/>
            <person name="Santos L.M.A."/>
            <person name="Elias M."/>
        </authorList>
    </citation>
    <scope>NUCLEOTIDE SEQUENCE [LARGE SCALE GENOMIC DNA]</scope>
    <source>
        <strain evidence="7">CCALA 838</strain>
    </source>
</reference>
<sequence>MWFVFFAVVISLLILDLGFLHNKNQELSFRHALLMSLFYVVIALLFGMYIWYQLGAESFEEYLTGFMLEKSLALDNIFLMSLVFSNLSIPSKYQHRVLFWGIIGVVILRGVMISLGVQLIVRFEWILYIFAVLMIVTGIKTFFVSTHMVDIKNNILLIYMRRYLRITDELHDQKFFVIQHDHLHSKKYLFVTPLFVALVLIEFIDLIFAFDSLPAIFNITRDPFIIYVSNIFAILGLRSLYFVLSSIVNKFYYIKFSLAVILIFIGSKMFIAELMHVDKIPPIISLGFTVISLSIGVLYSVYKAR</sequence>
<comment type="similarity">
    <text evidence="2">Belongs to the TerC family.</text>
</comment>
<keyword evidence="8" id="KW-1185">Reference proteome</keyword>
<dbReference type="EMBL" id="CP027845">
    <property type="protein sequence ID" value="AVP87314.1"/>
    <property type="molecule type" value="Genomic_DNA"/>
</dbReference>
<dbReference type="InterPro" id="IPR005496">
    <property type="entry name" value="Integral_membrane_TerC"/>
</dbReference>
<dbReference type="GO" id="GO:0016020">
    <property type="term" value="C:membrane"/>
    <property type="evidence" value="ECO:0007669"/>
    <property type="project" value="UniProtKB-SubCell"/>
</dbReference>
<feature type="transmembrane region" description="Helical" evidence="6">
    <location>
        <begin position="283"/>
        <end position="302"/>
    </location>
</feature>
<feature type="transmembrane region" description="Helical" evidence="6">
    <location>
        <begin position="72"/>
        <end position="90"/>
    </location>
</feature>
<dbReference type="RefSeq" id="WP_106874182.1">
    <property type="nucleotide sequence ID" value="NZ_CP027845.1"/>
</dbReference>
<feature type="transmembrane region" description="Helical" evidence="6">
    <location>
        <begin position="224"/>
        <end position="244"/>
    </location>
</feature>
<evidence type="ECO:0000313" key="7">
    <source>
        <dbReference type="EMBL" id="AVP87314.1"/>
    </source>
</evidence>
<feature type="transmembrane region" description="Helical" evidence="6">
    <location>
        <begin position="125"/>
        <end position="143"/>
    </location>
</feature>
<evidence type="ECO:0000256" key="1">
    <source>
        <dbReference type="ARBA" id="ARBA00004141"/>
    </source>
</evidence>
<dbReference type="PANTHER" id="PTHR30238:SF0">
    <property type="entry name" value="THYLAKOID MEMBRANE PROTEIN TERC, CHLOROPLASTIC"/>
    <property type="match status" value="1"/>
</dbReference>
<dbReference type="PANTHER" id="PTHR30238">
    <property type="entry name" value="MEMBRANE BOUND PREDICTED REDOX MODULATOR"/>
    <property type="match status" value="1"/>
</dbReference>
<dbReference type="InterPro" id="IPR022369">
    <property type="entry name" value="Integral_membrane_TerC_rswitch"/>
</dbReference>
<feature type="transmembrane region" description="Helical" evidence="6">
    <location>
        <begin position="6"/>
        <end position="21"/>
    </location>
</feature>
<dbReference type="Proteomes" id="UP000241762">
    <property type="component" value="Chromosome"/>
</dbReference>
<name>A0A2P1P7S0_9RICK</name>
<protein>
    <submittedName>
        <fullName evidence="7">TerC family protein</fullName>
    </submittedName>
</protein>
<dbReference type="Pfam" id="PF03741">
    <property type="entry name" value="TerC"/>
    <property type="match status" value="1"/>
</dbReference>
<accession>A0A2P1P7S0</accession>
<proteinExistence type="inferred from homology"/>
<keyword evidence="3 6" id="KW-0812">Transmembrane</keyword>
<comment type="subcellular location">
    <subcellularLocation>
        <location evidence="1">Membrane</location>
        <topology evidence="1">Multi-pass membrane protein</topology>
    </subcellularLocation>
</comment>
<evidence type="ECO:0000256" key="6">
    <source>
        <dbReference type="SAM" id="Phobius"/>
    </source>
</evidence>
<keyword evidence="4 6" id="KW-1133">Transmembrane helix</keyword>
<feature type="transmembrane region" description="Helical" evidence="6">
    <location>
        <begin position="251"/>
        <end position="271"/>
    </location>
</feature>
<dbReference type="NCBIfam" id="TIGR03718">
    <property type="entry name" value="R_switched_Alx"/>
    <property type="match status" value="1"/>
</dbReference>
<gene>
    <name evidence="7" type="ORF">phytr_3620</name>
</gene>